<dbReference type="Pfam" id="PF13419">
    <property type="entry name" value="HAD_2"/>
    <property type="match status" value="1"/>
</dbReference>
<dbReference type="SUPFAM" id="SSF56784">
    <property type="entry name" value="HAD-like"/>
    <property type="match status" value="1"/>
</dbReference>
<dbReference type="AlphaFoldDB" id="A0AA97FCT9"/>
<dbReference type="Gene3D" id="3.40.50.1000">
    <property type="entry name" value="HAD superfamily/HAD-like"/>
    <property type="match status" value="1"/>
</dbReference>
<dbReference type="InterPro" id="IPR041492">
    <property type="entry name" value="HAD_2"/>
</dbReference>
<comment type="cofactor">
    <cofactor evidence="1">
        <name>Mg(2+)</name>
        <dbReference type="ChEBI" id="CHEBI:18420"/>
    </cofactor>
</comment>
<dbReference type="NCBIfam" id="TIGR01509">
    <property type="entry name" value="HAD-SF-IA-v3"/>
    <property type="match status" value="1"/>
</dbReference>
<proteinExistence type="inferred from homology"/>
<dbReference type="EMBL" id="CP043875">
    <property type="protein sequence ID" value="WOF15874.1"/>
    <property type="molecule type" value="Genomic_DNA"/>
</dbReference>
<dbReference type="InterPro" id="IPR023214">
    <property type="entry name" value="HAD_sf"/>
</dbReference>
<dbReference type="Proteomes" id="UP001301797">
    <property type="component" value="Chromosome"/>
</dbReference>
<dbReference type="SFLD" id="SFLDG01129">
    <property type="entry name" value="C1.5:_HAD__Beta-PGM__Phosphata"/>
    <property type="match status" value="1"/>
</dbReference>
<keyword evidence="4 6" id="KW-0378">Hydrolase</keyword>
<evidence type="ECO:0000256" key="5">
    <source>
        <dbReference type="ARBA" id="ARBA00022842"/>
    </source>
</evidence>
<comment type="similarity">
    <text evidence="2">Belongs to the HAD-like hydrolase superfamily.</text>
</comment>
<evidence type="ECO:0000256" key="3">
    <source>
        <dbReference type="ARBA" id="ARBA00022723"/>
    </source>
</evidence>
<dbReference type="GeneID" id="85229254"/>
<dbReference type="InterPro" id="IPR036412">
    <property type="entry name" value="HAD-like_sf"/>
</dbReference>
<gene>
    <name evidence="6" type="ORF">F1737_03760</name>
</gene>
<dbReference type="GO" id="GO:0044281">
    <property type="term" value="P:small molecule metabolic process"/>
    <property type="evidence" value="ECO:0007669"/>
    <property type="project" value="UniProtKB-ARBA"/>
</dbReference>
<evidence type="ECO:0000313" key="7">
    <source>
        <dbReference type="Proteomes" id="UP001301797"/>
    </source>
</evidence>
<dbReference type="RefSeq" id="WP_317137444.1">
    <property type="nucleotide sequence ID" value="NZ_CP043875.1"/>
</dbReference>
<keyword evidence="5" id="KW-0460">Magnesium</keyword>
<evidence type="ECO:0000256" key="1">
    <source>
        <dbReference type="ARBA" id="ARBA00001946"/>
    </source>
</evidence>
<accession>A0AA97FCT9</accession>
<organism evidence="6 7">
    <name type="scientific">Methanochimaera problematica</name>
    <dbReference type="NCBI Taxonomy" id="2609417"/>
    <lineage>
        <taxon>Archaea</taxon>
        <taxon>Methanobacteriati</taxon>
        <taxon>Methanobacteriota</taxon>
        <taxon>Stenosarchaea group</taxon>
        <taxon>Methanomicrobia</taxon>
        <taxon>Methanomicrobiales</taxon>
        <taxon>Methanomicrobiaceae</taxon>
        <taxon>Methanochimaera</taxon>
    </lineage>
</organism>
<protein>
    <submittedName>
        <fullName evidence="6">HAD family hydrolase</fullName>
    </submittedName>
</protein>
<name>A0AA97FCT9_9EURY</name>
<dbReference type="PRINTS" id="PR00413">
    <property type="entry name" value="HADHALOGNASE"/>
</dbReference>
<dbReference type="InterPro" id="IPR006439">
    <property type="entry name" value="HAD-SF_hydro_IA"/>
</dbReference>
<dbReference type="GO" id="GO:0016791">
    <property type="term" value="F:phosphatase activity"/>
    <property type="evidence" value="ECO:0007669"/>
    <property type="project" value="TreeGrafter"/>
</dbReference>
<dbReference type="KEGG" id="mefw:F1737_03760"/>
<reference evidence="6 7" key="1">
    <citation type="submission" date="2019-09" db="EMBL/GenBank/DDBJ databases">
        <title>The complete genome of Methanoplanus sp. FWC-SCC4.</title>
        <authorList>
            <person name="Chen S.-C."/>
            <person name="Zhou Y.-Z."/>
            <person name="Lai M.-C."/>
        </authorList>
    </citation>
    <scope>NUCLEOTIDE SEQUENCE [LARGE SCALE GENOMIC DNA]</scope>
    <source>
        <strain evidence="6 7">FWC-SCC4</strain>
    </source>
</reference>
<dbReference type="GO" id="GO:0046872">
    <property type="term" value="F:metal ion binding"/>
    <property type="evidence" value="ECO:0007669"/>
    <property type="project" value="UniProtKB-KW"/>
</dbReference>
<dbReference type="PANTHER" id="PTHR46470">
    <property type="entry name" value="N-ACYLNEURAMINATE-9-PHOSPHATASE"/>
    <property type="match status" value="1"/>
</dbReference>
<dbReference type="Gene3D" id="1.10.150.520">
    <property type="match status" value="1"/>
</dbReference>
<dbReference type="NCBIfam" id="TIGR01549">
    <property type="entry name" value="HAD-SF-IA-v1"/>
    <property type="match status" value="1"/>
</dbReference>
<keyword evidence="3" id="KW-0479">Metal-binding</keyword>
<keyword evidence="7" id="KW-1185">Reference proteome</keyword>
<evidence type="ECO:0000313" key="6">
    <source>
        <dbReference type="EMBL" id="WOF15874.1"/>
    </source>
</evidence>
<dbReference type="PANTHER" id="PTHR46470:SF2">
    <property type="entry name" value="GLYCERALDEHYDE 3-PHOSPHATE PHOSPHATASE"/>
    <property type="match status" value="1"/>
</dbReference>
<dbReference type="SFLD" id="SFLDS00003">
    <property type="entry name" value="Haloacid_Dehalogenase"/>
    <property type="match status" value="1"/>
</dbReference>
<evidence type="ECO:0000256" key="2">
    <source>
        <dbReference type="ARBA" id="ARBA00007958"/>
    </source>
</evidence>
<dbReference type="InterPro" id="IPR051400">
    <property type="entry name" value="HAD-like_hydrolase"/>
</dbReference>
<sequence>MKKIKPDQNLPCAILFDMDNTLYNFSDAKIKACEEVTNSINAGNADELMRYFLFGKFGFEDHGNIEQFMKDKNVWDGDKYFEAVEIYEDVKLSSITPYPGVLDILPIIKKSGIKMAIVTDAESSQAKKRLSKIGIKDYFQCIITPDISGKRKPEPDTFIKALEELSVPAKEAMVVGDSPYREIEPGNKLGMTTVYAKYGDWLKIPSPGIKPDYILEEFSNLKDILNI</sequence>
<evidence type="ECO:0000256" key="4">
    <source>
        <dbReference type="ARBA" id="ARBA00022801"/>
    </source>
</evidence>